<dbReference type="EMBL" id="JACFYF010000001">
    <property type="protein sequence ID" value="MBA5761326.1"/>
    <property type="molecule type" value="Genomic_DNA"/>
</dbReference>
<proteinExistence type="predicted"/>
<keyword evidence="1" id="KW-0547">Nucleotide-binding</keyword>
<name>A0A7W2FNF9_9VIBR</name>
<dbReference type="GO" id="GO:0005524">
    <property type="term" value="F:ATP binding"/>
    <property type="evidence" value="ECO:0007669"/>
    <property type="project" value="UniProtKB-UniRule"/>
</dbReference>
<protein>
    <recommendedName>
        <fullName evidence="2">ATP-grasp domain-containing protein</fullName>
    </recommendedName>
</protein>
<keyword evidence="1" id="KW-0067">ATP-binding</keyword>
<gene>
    <name evidence="3" type="ORF">H2O73_03130</name>
</gene>
<evidence type="ECO:0000313" key="3">
    <source>
        <dbReference type="EMBL" id="MBA5761326.1"/>
    </source>
</evidence>
<dbReference type="PROSITE" id="PS50975">
    <property type="entry name" value="ATP_GRASP"/>
    <property type="match status" value="1"/>
</dbReference>
<dbReference type="Proteomes" id="UP000571701">
    <property type="component" value="Unassembled WGS sequence"/>
</dbReference>
<evidence type="ECO:0000256" key="1">
    <source>
        <dbReference type="PROSITE-ProRule" id="PRU00409"/>
    </source>
</evidence>
<keyword evidence="4" id="KW-1185">Reference proteome</keyword>
<dbReference type="GO" id="GO:0046872">
    <property type="term" value="F:metal ion binding"/>
    <property type="evidence" value="ECO:0007669"/>
    <property type="project" value="InterPro"/>
</dbReference>
<evidence type="ECO:0000313" key="4">
    <source>
        <dbReference type="Proteomes" id="UP000571701"/>
    </source>
</evidence>
<dbReference type="InterPro" id="IPR011761">
    <property type="entry name" value="ATP-grasp"/>
</dbReference>
<evidence type="ECO:0000259" key="2">
    <source>
        <dbReference type="PROSITE" id="PS50975"/>
    </source>
</evidence>
<reference evidence="3 4" key="1">
    <citation type="submission" date="2020-07" db="EMBL/GenBank/DDBJ databases">
        <title>Vibrio marinisediminis sp. nov., isolated from marine sediment.</title>
        <authorList>
            <person name="Ji X."/>
        </authorList>
    </citation>
    <scope>NUCLEOTIDE SEQUENCE [LARGE SCALE GENOMIC DNA]</scope>
    <source>
        <strain evidence="3 4">404</strain>
    </source>
</reference>
<dbReference type="AlphaFoldDB" id="A0A7W2FNF9"/>
<feature type="domain" description="ATP-grasp" evidence="2">
    <location>
        <begin position="89"/>
        <end position="313"/>
    </location>
</feature>
<dbReference type="RefSeq" id="WP_182106420.1">
    <property type="nucleotide sequence ID" value="NZ_JACFYF010000001.1"/>
</dbReference>
<organism evidence="3 4">
    <name type="scientific">Vibrio marinisediminis</name>
    <dbReference type="NCBI Taxonomy" id="2758441"/>
    <lineage>
        <taxon>Bacteria</taxon>
        <taxon>Pseudomonadati</taxon>
        <taxon>Pseudomonadota</taxon>
        <taxon>Gammaproteobacteria</taxon>
        <taxon>Vibrionales</taxon>
        <taxon>Vibrionaceae</taxon>
        <taxon>Vibrio</taxon>
    </lineage>
</organism>
<dbReference type="Gene3D" id="3.30.470.20">
    <property type="entry name" value="ATP-grasp fold, B domain"/>
    <property type="match status" value="1"/>
</dbReference>
<accession>A0A7W2FNF9</accession>
<comment type="caution">
    <text evidence="3">The sequence shown here is derived from an EMBL/GenBank/DDBJ whole genome shotgun (WGS) entry which is preliminary data.</text>
</comment>
<sequence>MHKPKFGFLSPQPYMKDALEEMKSFADITVLDPKNWESDIAKSIAQCKSENIQSVGGFAQKDAFSHILINEGLGQKAPSRLAFLYCMNKYLMRTLESNPNYFDWVDPLTETNQEIADKIKEWPFMLKNTSLSLGRGVFKIDSKEKLFTILDEYRADSALQQGIADNYSHFMNGIDKADLPEIIPPFIAEHYVDMTKAIEYCYEGYIDGEGNVVHYALTEEVYFHNHQALGYITPTISVGPEVAKQVGSWVDDYMGRLVELGYVNQFFNIEFWIMPDGDIAFVEINPRAAHSYHYNYELSFGNNLFGDNLKLAAGLPITDETPWNKWSNGQAGKYTLIVLMTAKEIGRAGDILDYDLIEQLYTQGEIDYVRHTRQANDVLTESDMTSAGVMLIQFWISGTKEEVIAKEREIRAKAYKKTQELPEYPTSWK</sequence>
<dbReference type="SUPFAM" id="SSF56059">
    <property type="entry name" value="Glutathione synthetase ATP-binding domain-like"/>
    <property type="match status" value="1"/>
</dbReference>